<dbReference type="InterPro" id="IPR013818">
    <property type="entry name" value="Lipase"/>
</dbReference>
<evidence type="ECO:0000259" key="6">
    <source>
        <dbReference type="Pfam" id="PF00151"/>
    </source>
</evidence>
<evidence type="ECO:0000313" key="7">
    <source>
        <dbReference type="EMBL" id="KAJ8917669.1"/>
    </source>
</evidence>
<comment type="caution">
    <text evidence="7">The sequence shown here is derived from an EMBL/GenBank/DDBJ whole genome shotgun (WGS) entry which is preliminary data.</text>
</comment>
<dbReference type="GO" id="GO:0016042">
    <property type="term" value="P:lipid catabolic process"/>
    <property type="evidence" value="ECO:0007669"/>
    <property type="project" value="TreeGrafter"/>
</dbReference>
<dbReference type="GO" id="GO:0005615">
    <property type="term" value="C:extracellular space"/>
    <property type="evidence" value="ECO:0007669"/>
    <property type="project" value="TreeGrafter"/>
</dbReference>
<evidence type="ECO:0000256" key="5">
    <source>
        <dbReference type="SAM" id="SignalP"/>
    </source>
</evidence>
<keyword evidence="3" id="KW-0964">Secreted</keyword>
<evidence type="ECO:0000313" key="8">
    <source>
        <dbReference type="Proteomes" id="UP001159042"/>
    </source>
</evidence>
<gene>
    <name evidence="7" type="ORF">NQ315_005116</name>
</gene>
<name>A0AAV8VUG9_9CUCU</name>
<accession>A0AAV8VUG9</accession>
<keyword evidence="5" id="KW-0732">Signal</keyword>
<dbReference type="PANTHER" id="PTHR11610:SF173">
    <property type="entry name" value="LIPASE DOMAIN-CONTAINING PROTEIN-RELATED"/>
    <property type="match status" value="1"/>
</dbReference>
<organism evidence="7 8">
    <name type="scientific">Exocentrus adspersus</name>
    <dbReference type="NCBI Taxonomy" id="1586481"/>
    <lineage>
        <taxon>Eukaryota</taxon>
        <taxon>Metazoa</taxon>
        <taxon>Ecdysozoa</taxon>
        <taxon>Arthropoda</taxon>
        <taxon>Hexapoda</taxon>
        <taxon>Insecta</taxon>
        <taxon>Pterygota</taxon>
        <taxon>Neoptera</taxon>
        <taxon>Endopterygota</taxon>
        <taxon>Coleoptera</taxon>
        <taxon>Polyphaga</taxon>
        <taxon>Cucujiformia</taxon>
        <taxon>Chrysomeloidea</taxon>
        <taxon>Cerambycidae</taxon>
        <taxon>Lamiinae</taxon>
        <taxon>Acanthocinini</taxon>
        <taxon>Exocentrus</taxon>
    </lineage>
</organism>
<feature type="chain" id="PRO_5043631032" description="Lipase domain-containing protein" evidence="5">
    <location>
        <begin position="19"/>
        <end position="355"/>
    </location>
</feature>
<evidence type="ECO:0000256" key="2">
    <source>
        <dbReference type="ARBA" id="ARBA00010701"/>
    </source>
</evidence>
<dbReference type="PANTHER" id="PTHR11610">
    <property type="entry name" value="LIPASE"/>
    <property type="match status" value="1"/>
</dbReference>
<feature type="signal peptide" evidence="5">
    <location>
        <begin position="1"/>
        <end position="18"/>
    </location>
</feature>
<evidence type="ECO:0000256" key="4">
    <source>
        <dbReference type="RuleBase" id="RU004262"/>
    </source>
</evidence>
<protein>
    <recommendedName>
        <fullName evidence="6">Lipase domain-containing protein</fullName>
    </recommendedName>
</protein>
<dbReference type="EMBL" id="JANEYG010000031">
    <property type="protein sequence ID" value="KAJ8917669.1"/>
    <property type="molecule type" value="Genomic_DNA"/>
</dbReference>
<dbReference type="InterPro" id="IPR000734">
    <property type="entry name" value="TAG_lipase"/>
</dbReference>
<keyword evidence="8" id="KW-1185">Reference proteome</keyword>
<dbReference type="Gene3D" id="3.40.50.1820">
    <property type="entry name" value="alpha/beta hydrolase"/>
    <property type="match status" value="1"/>
</dbReference>
<dbReference type="Proteomes" id="UP001159042">
    <property type="component" value="Unassembled WGS sequence"/>
</dbReference>
<reference evidence="7 8" key="1">
    <citation type="journal article" date="2023" name="Insect Mol. Biol.">
        <title>Genome sequencing provides insights into the evolution of gene families encoding plant cell wall-degrading enzymes in longhorned beetles.</title>
        <authorList>
            <person name="Shin N.R."/>
            <person name="Okamura Y."/>
            <person name="Kirsch R."/>
            <person name="Pauchet Y."/>
        </authorList>
    </citation>
    <scope>NUCLEOTIDE SEQUENCE [LARGE SCALE GENOMIC DNA]</scope>
    <source>
        <strain evidence="7">EAD_L_NR</strain>
    </source>
</reference>
<proteinExistence type="inferred from homology"/>
<dbReference type="SUPFAM" id="SSF53474">
    <property type="entry name" value="alpha/beta-Hydrolases"/>
    <property type="match status" value="1"/>
</dbReference>
<dbReference type="InterPro" id="IPR029058">
    <property type="entry name" value="AB_hydrolase_fold"/>
</dbReference>
<evidence type="ECO:0000256" key="3">
    <source>
        <dbReference type="ARBA" id="ARBA00022525"/>
    </source>
</evidence>
<dbReference type="PRINTS" id="PR00821">
    <property type="entry name" value="TAGLIPASE"/>
</dbReference>
<sequence length="355" mass="39179">MYHSLLTLITLFLTGLHCFLDKGSVDTKYSRKDVMKMYPNLGKNFIMFPDGESGVKIGYLDPPPGSTKILGMGSKVEDDVTFTLYTRDNRNDGFQLKGYKDLPKNFDKTKKTVFVTHGWMSSGKADTCITIKDGYLNKSDANVFIMDWSPIAGNIFYVIPMLKTKEVGQYYSNILNYLINDLGVDPRDLHLVGHSLGAHISGFAARRVIRGRIGRITGLDPALPGFDPSLTLEGRLNTNDSLFVDIIHTCAGFLGETDPIGHADFYPNGGGPPQPGCSILEILEACSHGRSWKLFAESTTLSPPYMATKCQNFGMVQHGDCDGKDVPMGEPTPKHARGVYYIKTTGEKPFLILNT</sequence>
<feature type="domain" description="Lipase" evidence="6">
    <location>
        <begin position="77"/>
        <end position="322"/>
    </location>
</feature>
<dbReference type="GO" id="GO:0016298">
    <property type="term" value="F:lipase activity"/>
    <property type="evidence" value="ECO:0007669"/>
    <property type="project" value="InterPro"/>
</dbReference>
<comment type="similarity">
    <text evidence="2 4">Belongs to the AB hydrolase superfamily. Lipase family.</text>
</comment>
<dbReference type="Pfam" id="PF00151">
    <property type="entry name" value="Lipase"/>
    <property type="match status" value="1"/>
</dbReference>
<dbReference type="GO" id="GO:0017171">
    <property type="term" value="F:serine hydrolase activity"/>
    <property type="evidence" value="ECO:0007669"/>
    <property type="project" value="TreeGrafter"/>
</dbReference>
<dbReference type="AlphaFoldDB" id="A0AAV8VUG9"/>
<comment type="subcellular location">
    <subcellularLocation>
        <location evidence="1">Secreted</location>
    </subcellularLocation>
</comment>
<evidence type="ECO:0000256" key="1">
    <source>
        <dbReference type="ARBA" id="ARBA00004613"/>
    </source>
</evidence>